<name>A0A6F9DDU6_9ASCI</name>
<feature type="compositionally biased region" description="Low complexity" evidence="1">
    <location>
        <begin position="165"/>
        <end position="185"/>
    </location>
</feature>
<proteinExistence type="evidence at transcript level"/>
<evidence type="ECO:0000256" key="1">
    <source>
        <dbReference type="SAM" id="MobiDB-lite"/>
    </source>
</evidence>
<sequence length="221" mass="23608">MDKNNTSDDNINVENILKKAGQELVVDITDPGTNTEVAEISWKKLVSSNSDNARQTQTVQPINEQTQLLPTALNNTSNGDKNVLDEAGQQRDVAVIRPGTAIKKAGKSPKNSQNNEQNPLLRTDTNNGNMNGDKNVLDKAGQEPGAFVTEPGTEEAGTSQKQLASSNSETSKQTKTTQQSSSENNEQTPLLPVAINDTSDGDTSVNAEDSNDGCKCCCLCN</sequence>
<reference evidence="2" key="1">
    <citation type="submission" date="2020-04" db="EMBL/GenBank/DDBJ databases">
        <authorList>
            <person name="Neveu A P."/>
        </authorList>
    </citation>
    <scope>NUCLEOTIDE SEQUENCE</scope>
    <source>
        <tissue evidence="2">Whole embryo</tissue>
    </source>
</reference>
<feature type="region of interest" description="Disordered" evidence="1">
    <location>
        <begin position="73"/>
        <end position="211"/>
    </location>
</feature>
<dbReference type="AlphaFoldDB" id="A0A6F9DDU6"/>
<organism evidence="2">
    <name type="scientific">Phallusia mammillata</name>
    <dbReference type="NCBI Taxonomy" id="59560"/>
    <lineage>
        <taxon>Eukaryota</taxon>
        <taxon>Metazoa</taxon>
        <taxon>Chordata</taxon>
        <taxon>Tunicata</taxon>
        <taxon>Ascidiacea</taxon>
        <taxon>Phlebobranchia</taxon>
        <taxon>Ascidiidae</taxon>
        <taxon>Phallusia</taxon>
    </lineage>
</organism>
<evidence type="ECO:0000313" key="2">
    <source>
        <dbReference type="EMBL" id="CAB3246633.1"/>
    </source>
</evidence>
<feature type="compositionally biased region" description="Polar residues" evidence="1">
    <location>
        <begin position="109"/>
        <end position="132"/>
    </location>
</feature>
<protein>
    <submittedName>
        <fullName evidence="2">Fibronectin</fullName>
    </submittedName>
</protein>
<accession>A0A6F9DDU6</accession>
<gene>
    <name evidence="2" type="primary">Fn1-005</name>
</gene>
<feature type="compositionally biased region" description="Polar residues" evidence="1">
    <location>
        <begin position="196"/>
        <end position="208"/>
    </location>
</feature>
<dbReference type="EMBL" id="LR785233">
    <property type="protein sequence ID" value="CAB3246633.1"/>
    <property type="molecule type" value="mRNA"/>
</dbReference>